<dbReference type="InterPro" id="IPR032466">
    <property type="entry name" value="Metal_Hydrolase"/>
</dbReference>
<dbReference type="InterPro" id="IPR006680">
    <property type="entry name" value="Amidohydro-rel"/>
</dbReference>
<gene>
    <name evidence="2" type="ORF">SYV04_24390</name>
</gene>
<keyword evidence="3" id="KW-1185">Reference proteome</keyword>
<protein>
    <submittedName>
        <fullName evidence="2">Amidohydrolase family protein</fullName>
    </submittedName>
</protein>
<evidence type="ECO:0000259" key="1">
    <source>
        <dbReference type="Pfam" id="PF04909"/>
    </source>
</evidence>
<accession>A0ABU5H8Z0</accession>
<comment type="caution">
    <text evidence="2">The sequence shown here is derived from an EMBL/GenBank/DDBJ whole genome shotgun (WGS) entry which is preliminary data.</text>
</comment>
<reference evidence="2 3" key="1">
    <citation type="submission" date="2023-12" db="EMBL/GenBank/DDBJ databases">
        <title>the genome sequence of Hyalangium sp. s54d21.</title>
        <authorList>
            <person name="Zhang X."/>
        </authorList>
    </citation>
    <scope>NUCLEOTIDE SEQUENCE [LARGE SCALE GENOMIC DNA]</scope>
    <source>
        <strain evidence="3">s54d21</strain>
    </source>
</reference>
<dbReference type="PANTHER" id="PTHR42889">
    <property type="entry name" value="BLR3681 PROTEIN"/>
    <property type="match status" value="1"/>
</dbReference>
<dbReference type="Proteomes" id="UP001291309">
    <property type="component" value="Unassembled WGS sequence"/>
</dbReference>
<sequence>MTTASRSTLRSNVHLLEPKAAAAISGGKAWESLPDDLFVIDGVAHTYHFAESNHVPGSYAKIFVNALWGIHEFYSPRADKKWLLDPKLRGMQDVELIAHSLFSESTIDACVYHSLPIYSLFKDGGGPMHIGQQMRERWPGRVILYAGMSPYRPDALEELDRLIEEEKASAIKFYPLDLVGGQVRGIRLDDEKFMFPLYERMLKKGIKTVAMHKAIAFGPLGHEFFEMRDIGPAATSFPGLNFEIFHGGFAFLEDTALQATYNANVTINLEGTSALIFYAPRKLAEILGALMMVGAAERIVWGTGVPVIHPQPFLEAFWNFQIPEDMQEGYGFPALTPAIKRAMLGGTQARILGLDTAKLRQQAQGDEFSRRTTLAAPWSRGGSQS</sequence>
<dbReference type="Pfam" id="PF04909">
    <property type="entry name" value="Amidohydro_2"/>
    <property type="match status" value="1"/>
</dbReference>
<dbReference type="PANTHER" id="PTHR42889:SF1">
    <property type="entry name" value="BLR3681 PROTEIN"/>
    <property type="match status" value="1"/>
</dbReference>
<dbReference type="SUPFAM" id="SSF51556">
    <property type="entry name" value="Metallo-dependent hydrolases"/>
    <property type="match status" value="1"/>
</dbReference>
<proteinExistence type="predicted"/>
<evidence type="ECO:0000313" key="3">
    <source>
        <dbReference type="Proteomes" id="UP001291309"/>
    </source>
</evidence>
<dbReference type="EMBL" id="JAXIVS010000008">
    <property type="protein sequence ID" value="MDY7229554.1"/>
    <property type="molecule type" value="Genomic_DNA"/>
</dbReference>
<evidence type="ECO:0000313" key="2">
    <source>
        <dbReference type="EMBL" id="MDY7229554.1"/>
    </source>
</evidence>
<organism evidence="2 3">
    <name type="scientific">Hyalangium rubrum</name>
    <dbReference type="NCBI Taxonomy" id="3103134"/>
    <lineage>
        <taxon>Bacteria</taxon>
        <taxon>Pseudomonadati</taxon>
        <taxon>Myxococcota</taxon>
        <taxon>Myxococcia</taxon>
        <taxon>Myxococcales</taxon>
        <taxon>Cystobacterineae</taxon>
        <taxon>Archangiaceae</taxon>
        <taxon>Hyalangium</taxon>
    </lineage>
</organism>
<name>A0ABU5H8Z0_9BACT</name>
<dbReference type="Gene3D" id="3.20.20.140">
    <property type="entry name" value="Metal-dependent hydrolases"/>
    <property type="match status" value="1"/>
</dbReference>
<dbReference type="RefSeq" id="WP_321548275.1">
    <property type="nucleotide sequence ID" value="NZ_JAXIVS010000008.1"/>
</dbReference>
<feature type="domain" description="Amidohydrolase-related" evidence="1">
    <location>
        <begin position="138"/>
        <end position="354"/>
    </location>
</feature>